<proteinExistence type="predicted"/>
<evidence type="ECO:0000313" key="1">
    <source>
        <dbReference type="EMBL" id="ERI09430.1"/>
    </source>
</evidence>
<organism evidence="1 2">
    <name type="scientific">Aneurinibacillus aneurinilyticus ATCC 12856</name>
    <dbReference type="NCBI Taxonomy" id="649747"/>
    <lineage>
        <taxon>Bacteria</taxon>
        <taxon>Bacillati</taxon>
        <taxon>Bacillota</taxon>
        <taxon>Bacilli</taxon>
        <taxon>Bacillales</taxon>
        <taxon>Paenibacillaceae</taxon>
        <taxon>Aneurinibacillus group</taxon>
        <taxon>Aneurinibacillus</taxon>
    </lineage>
</organism>
<evidence type="ECO:0000313" key="2">
    <source>
        <dbReference type="Proteomes" id="UP000016511"/>
    </source>
</evidence>
<dbReference type="EMBL" id="AWSJ01000155">
    <property type="protein sequence ID" value="ERI09430.1"/>
    <property type="molecule type" value="Genomic_DNA"/>
</dbReference>
<sequence length="176" mass="20697">MRYFILSQDGRISDAVEPMGVTQIITKERMKEEYRHELEELTLQFPIRETNKCEYIDFIERPVPLASDKLKSILTTYDPHLYVKWVIVADRKRTRQEKYWLFIPPCVECLSDRSEFHKNGTSKRLVIDERKVGSQPVFTIAGIRESYILVNLAVAESVLRRGMLGIRFTRVETEAR</sequence>
<dbReference type="Proteomes" id="UP000016511">
    <property type="component" value="Unassembled WGS sequence"/>
</dbReference>
<protein>
    <submittedName>
        <fullName evidence="1">Uncharacterized protein</fullName>
    </submittedName>
</protein>
<keyword evidence="2" id="KW-1185">Reference proteome</keyword>
<dbReference type="GeneID" id="92838946"/>
<name>U1X374_ANEAE</name>
<comment type="caution">
    <text evidence="1">The sequence shown here is derived from an EMBL/GenBank/DDBJ whole genome shotgun (WGS) entry which is preliminary data.</text>
</comment>
<accession>U1X374</accession>
<dbReference type="eggNOG" id="ENOG50324GI">
    <property type="taxonomic scope" value="Bacteria"/>
</dbReference>
<dbReference type="PATRIC" id="fig|649747.3.peg.2242"/>
<dbReference type="AlphaFoldDB" id="U1X374"/>
<reference evidence="1 2" key="1">
    <citation type="submission" date="2013-08" db="EMBL/GenBank/DDBJ databases">
        <authorList>
            <person name="Weinstock G."/>
            <person name="Sodergren E."/>
            <person name="Wylie T."/>
            <person name="Fulton L."/>
            <person name="Fulton R."/>
            <person name="Fronick C."/>
            <person name="O'Laughlin M."/>
            <person name="Godfrey J."/>
            <person name="Miner T."/>
            <person name="Herter B."/>
            <person name="Appelbaum E."/>
            <person name="Cordes M."/>
            <person name="Lek S."/>
            <person name="Wollam A."/>
            <person name="Pepin K.H."/>
            <person name="Palsikar V.B."/>
            <person name="Mitreva M."/>
            <person name="Wilson R.K."/>
        </authorList>
    </citation>
    <scope>NUCLEOTIDE SEQUENCE [LARGE SCALE GENOMIC DNA]</scope>
    <source>
        <strain evidence="1 2">ATCC 12856</strain>
    </source>
</reference>
<dbReference type="STRING" id="649747.HMPREF0083_02476"/>
<dbReference type="HOGENOM" id="CLU_126447_1_0_9"/>
<gene>
    <name evidence="1" type="ORF">HMPREF0083_02476</name>
</gene>
<dbReference type="RefSeq" id="WP_021621227.1">
    <property type="nucleotide sequence ID" value="NZ_KE952771.1"/>
</dbReference>